<dbReference type="EC" id="2.7.13.3" evidence="2"/>
<keyword evidence="9" id="KW-0812">Transmembrane</keyword>
<name>A0ABR8U4C0_9CELL</name>
<dbReference type="InterPro" id="IPR050482">
    <property type="entry name" value="Sensor_HK_TwoCompSys"/>
</dbReference>
<keyword evidence="6" id="KW-0418">Kinase</keyword>
<keyword evidence="12" id="KW-1185">Reference proteome</keyword>
<dbReference type="CDD" id="cd16917">
    <property type="entry name" value="HATPase_UhpB-NarQ-NarX-like"/>
    <property type="match status" value="1"/>
</dbReference>
<evidence type="ECO:0000256" key="3">
    <source>
        <dbReference type="ARBA" id="ARBA00022553"/>
    </source>
</evidence>
<comment type="catalytic activity">
    <reaction evidence="1">
        <text>ATP + protein L-histidine = ADP + protein N-phospho-L-histidine.</text>
        <dbReference type="EC" id="2.7.13.3"/>
    </reaction>
</comment>
<feature type="transmembrane region" description="Helical" evidence="9">
    <location>
        <begin position="156"/>
        <end position="177"/>
    </location>
</feature>
<dbReference type="PANTHER" id="PTHR24421:SF10">
    <property type="entry name" value="NITRATE_NITRITE SENSOR PROTEIN NARQ"/>
    <property type="match status" value="1"/>
</dbReference>
<keyword evidence="8" id="KW-0902">Two-component regulatory system</keyword>
<sequence>MTALTAPLPVRLGHRLSALVRRTMPSVARRERAIGLVLALGVLALVVSELARNPVVNPYDPSLEIYSWSPSWVTPLHDAAPWLTEAYVPVVLAGHASAVAAVVLARFRPIIATVLAALPFVAIPLYGTFYFGWWWALAGVAVLAGFTRVRDAVPAYLLAIGVIGLWNATLVMTVLGFGLQVTATGGPMGWWTVLGYAAYLAAAVAVAAALGSGLRYGARSAAAQVAERRAVMAESVTAERARLARDLHDVVAHHVSLIAVRAESTRFSRTDLDDELRNVLTATGDDARSALAELRQILSVLQRSDTHALTPQPGADDVTHLVDEARAAGQQVELSGTWEAVPAGTGYALYRAVQEGLSNARRHAPHAPVKVLLEQRADVISVRMTNPTDKVDFRLGPGLTGMRERIEALGGDLHVSIEDGLFFAVVCIPVAEA</sequence>
<evidence type="ECO:0000313" key="12">
    <source>
        <dbReference type="Proteomes" id="UP000655570"/>
    </source>
</evidence>
<dbReference type="Pfam" id="PF07730">
    <property type="entry name" value="HisKA_3"/>
    <property type="match status" value="1"/>
</dbReference>
<feature type="transmembrane region" description="Helical" evidence="9">
    <location>
        <begin position="86"/>
        <end position="105"/>
    </location>
</feature>
<comment type="caution">
    <text evidence="11">The sequence shown here is derived from an EMBL/GenBank/DDBJ whole genome shotgun (WGS) entry which is preliminary data.</text>
</comment>
<evidence type="ECO:0000256" key="4">
    <source>
        <dbReference type="ARBA" id="ARBA00022679"/>
    </source>
</evidence>
<dbReference type="Gene3D" id="3.30.565.10">
    <property type="entry name" value="Histidine kinase-like ATPase, C-terminal domain"/>
    <property type="match status" value="1"/>
</dbReference>
<evidence type="ECO:0000256" key="6">
    <source>
        <dbReference type="ARBA" id="ARBA00022777"/>
    </source>
</evidence>
<evidence type="ECO:0000256" key="8">
    <source>
        <dbReference type="ARBA" id="ARBA00023012"/>
    </source>
</evidence>
<proteinExistence type="predicted"/>
<evidence type="ECO:0000256" key="7">
    <source>
        <dbReference type="ARBA" id="ARBA00022840"/>
    </source>
</evidence>
<keyword evidence="4" id="KW-0808">Transferase</keyword>
<dbReference type="RefSeq" id="WP_191806064.1">
    <property type="nucleotide sequence ID" value="NZ_JACSQF010000032.1"/>
</dbReference>
<feature type="transmembrane region" description="Helical" evidence="9">
    <location>
        <begin position="189"/>
        <end position="210"/>
    </location>
</feature>
<keyword evidence="3" id="KW-0597">Phosphoprotein</keyword>
<gene>
    <name evidence="11" type="ORF">H9641_19505</name>
</gene>
<reference evidence="11 12" key="1">
    <citation type="submission" date="2020-08" db="EMBL/GenBank/DDBJ databases">
        <title>A Genomic Blueprint of the Chicken Gut Microbiome.</title>
        <authorList>
            <person name="Gilroy R."/>
            <person name="Ravi A."/>
            <person name="Getino M."/>
            <person name="Pursley I."/>
            <person name="Horton D.L."/>
            <person name="Alikhan N.-F."/>
            <person name="Baker D."/>
            <person name="Gharbi K."/>
            <person name="Hall N."/>
            <person name="Watson M."/>
            <person name="Adriaenssens E.M."/>
            <person name="Foster-Nyarko E."/>
            <person name="Jarju S."/>
            <person name="Secka A."/>
            <person name="Antonio M."/>
            <person name="Oren A."/>
            <person name="Chaudhuri R."/>
            <person name="La Ragione R.M."/>
            <person name="Hildebrand F."/>
            <person name="Pallen M.J."/>
        </authorList>
    </citation>
    <scope>NUCLEOTIDE SEQUENCE [LARGE SCALE GENOMIC DNA]</scope>
    <source>
        <strain evidence="11 12">Sa2CUA9</strain>
    </source>
</reference>
<evidence type="ECO:0000256" key="1">
    <source>
        <dbReference type="ARBA" id="ARBA00000085"/>
    </source>
</evidence>
<feature type="transmembrane region" description="Helical" evidence="9">
    <location>
        <begin position="110"/>
        <end position="127"/>
    </location>
</feature>
<dbReference type="PANTHER" id="PTHR24421">
    <property type="entry name" value="NITRATE/NITRITE SENSOR PROTEIN NARX-RELATED"/>
    <property type="match status" value="1"/>
</dbReference>
<evidence type="ECO:0000259" key="10">
    <source>
        <dbReference type="Pfam" id="PF07730"/>
    </source>
</evidence>
<dbReference type="EMBL" id="JACSQF010000032">
    <property type="protein sequence ID" value="MBD7982886.1"/>
    <property type="molecule type" value="Genomic_DNA"/>
</dbReference>
<keyword evidence="9" id="KW-1133">Transmembrane helix</keyword>
<dbReference type="SUPFAM" id="SSF55874">
    <property type="entry name" value="ATPase domain of HSP90 chaperone/DNA topoisomerase II/histidine kinase"/>
    <property type="match status" value="1"/>
</dbReference>
<keyword evidence="5" id="KW-0547">Nucleotide-binding</keyword>
<dbReference type="InterPro" id="IPR011712">
    <property type="entry name" value="Sig_transdc_His_kin_sub3_dim/P"/>
</dbReference>
<evidence type="ECO:0000313" key="11">
    <source>
        <dbReference type="EMBL" id="MBD7982886.1"/>
    </source>
</evidence>
<dbReference type="InterPro" id="IPR036890">
    <property type="entry name" value="HATPase_C_sf"/>
</dbReference>
<accession>A0ABR8U4C0</accession>
<feature type="domain" description="Signal transduction histidine kinase subgroup 3 dimerisation and phosphoacceptor" evidence="10">
    <location>
        <begin position="239"/>
        <end position="304"/>
    </location>
</feature>
<feature type="transmembrane region" description="Helical" evidence="9">
    <location>
        <begin position="33"/>
        <end position="51"/>
    </location>
</feature>
<evidence type="ECO:0000256" key="5">
    <source>
        <dbReference type="ARBA" id="ARBA00022741"/>
    </source>
</evidence>
<keyword evidence="7" id="KW-0067">ATP-binding</keyword>
<protein>
    <recommendedName>
        <fullName evidence="2">histidine kinase</fullName>
        <ecNumber evidence="2">2.7.13.3</ecNumber>
    </recommendedName>
</protein>
<dbReference type="Proteomes" id="UP000655570">
    <property type="component" value="Unassembled WGS sequence"/>
</dbReference>
<dbReference type="Gene3D" id="1.20.5.1930">
    <property type="match status" value="1"/>
</dbReference>
<evidence type="ECO:0000256" key="9">
    <source>
        <dbReference type="SAM" id="Phobius"/>
    </source>
</evidence>
<keyword evidence="9" id="KW-0472">Membrane</keyword>
<evidence type="ECO:0000256" key="2">
    <source>
        <dbReference type="ARBA" id="ARBA00012438"/>
    </source>
</evidence>
<organism evidence="11 12">
    <name type="scientific">Oerskovia merdavium</name>
    <dbReference type="NCBI Taxonomy" id="2762227"/>
    <lineage>
        <taxon>Bacteria</taxon>
        <taxon>Bacillati</taxon>
        <taxon>Actinomycetota</taxon>
        <taxon>Actinomycetes</taxon>
        <taxon>Micrococcales</taxon>
        <taxon>Cellulomonadaceae</taxon>
        <taxon>Oerskovia</taxon>
    </lineage>
</organism>